<accession>A0A5S9RBI3</accession>
<keyword evidence="2" id="KW-1185">Reference proteome</keyword>
<evidence type="ECO:0000313" key="1">
    <source>
        <dbReference type="EMBL" id="CAA0138257.1"/>
    </source>
</evidence>
<dbReference type="AlphaFoldDB" id="A0A5S9RBI3"/>
<protein>
    <submittedName>
        <fullName evidence="1">Uncharacterized protein</fullName>
    </submittedName>
</protein>
<reference evidence="1 2" key="1">
    <citation type="submission" date="2019-11" db="EMBL/GenBank/DDBJ databases">
        <authorList>
            <person name="Holert J."/>
        </authorList>
    </citation>
    <scope>NUCLEOTIDE SEQUENCE [LARGE SCALE GENOMIC DNA]</scope>
    <source>
        <strain evidence="1">BC8_1</strain>
    </source>
</reference>
<dbReference type="Proteomes" id="UP000430146">
    <property type="component" value="Unassembled WGS sequence"/>
</dbReference>
<name>A0A5S9RBI3_MYCVN</name>
<organism evidence="1 2">
    <name type="scientific">Mycolicibacterium vanbaalenii</name>
    <name type="common">Mycobacterium vanbaalenii</name>
    <dbReference type="NCBI Taxonomy" id="110539"/>
    <lineage>
        <taxon>Bacteria</taxon>
        <taxon>Bacillati</taxon>
        <taxon>Actinomycetota</taxon>
        <taxon>Actinomycetes</taxon>
        <taxon>Mycobacteriales</taxon>
        <taxon>Mycobacteriaceae</taxon>
        <taxon>Mycolicibacterium</taxon>
    </lineage>
</organism>
<sequence>MTEHDWRQIATEESETVRAIVSASGNANGRLLVDDLDGALVRNEAAWILDIKVPSANVARAVLPDGPFPVRAFVTENGNYQGEIIVWVTDGRVSGLEYAWVSDEPPTRWPRREEMELVPQDGL</sequence>
<proteinExistence type="predicted"/>
<dbReference type="EMBL" id="CACSIP010000076">
    <property type="protein sequence ID" value="CAA0138257.1"/>
    <property type="molecule type" value="Genomic_DNA"/>
</dbReference>
<gene>
    <name evidence="1" type="ORF">AELLOGFF_02414</name>
</gene>
<evidence type="ECO:0000313" key="2">
    <source>
        <dbReference type="Proteomes" id="UP000430146"/>
    </source>
</evidence>